<comment type="subcellular location">
    <subcellularLocation>
        <location evidence="1">Nucleus</location>
    </subcellularLocation>
</comment>
<dbReference type="Gene3D" id="1.20.5.170">
    <property type="match status" value="1"/>
</dbReference>
<dbReference type="InterPro" id="IPR004827">
    <property type="entry name" value="bZIP"/>
</dbReference>
<evidence type="ECO:0000256" key="3">
    <source>
        <dbReference type="SAM" id="Coils"/>
    </source>
</evidence>
<evidence type="ECO:0000313" key="7">
    <source>
        <dbReference type="Proteomes" id="UP000002624"/>
    </source>
</evidence>
<dbReference type="PROSITE" id="PS00036">
    <property type="entry name" value="BZIP_BASIC"/>
    <property type="match status" value="1"/>
</dbReference>
<feature type="compositionally biased region" description="Low complexity" evidence="4">
    <location>
        <begin position="1"/>
        <end position="16"/>
    </location>
</feature>
<dbReference type="GO" id="GO:0000976">
    <property type="term" value="F:transcription cis-regulatory region binding"/>
    <property type="evidence" value="ECO:0007669"/>
    <property type="project" value="InterPro"/>
</dbReference>
<dbReference type="OrthoDB" id="5374328at2759"/>
<proteinExistence type="predicted"/>
<accession>C6HEH6</accession>
<feature type="region of interest" description="Disordered" evidence="4">
    <location>
        <begin position="1"/>
        <end position="85"/>
    </location>
</feature>
<dbReference type="InterPro" id="IPR018287">
    <property type="entry name" value="Hap4_TF_heteromerisation"/>
</dbReference>
<feature type="coiled-coil region" evidence="3">
    <location>
        <begin position="86"/>
        <end position="159"/>
    </location>
</feature>
<dbReference type="eggNOG" id="ENOG502QUE5">
    <property type="taxonomic scope" value="Eukaryota"/>
</dbReference>
<dbReference type="VEuPathDB" id="FungiDB:HCDG_04843"/>
<sequence length="570" mass="62754">MLSSSTASTPSSISMPSPAPLAPAVPSRQPSLAADDTPTPATLKPTSITSKEWVIPPRPKPGRKPATDTPPTKRKAQNRAAQRAFRERRAARVGELEEQLRQIEEENERQSVALKERIDVISCELEQCKVDISWWKKQCQMLENNLAIEKHTKDDLMRRVKLAEQASGIPEMVSTCENCSATRCQCVEEAFRFSNPPAAQQDESPSKRSHSPNQTSASKRHRPDIIIKPEPEELETDFTALFSTNRDRTIRTSETSVSPSRVIDPCGFCQDGTPCVCAEMVAEEENNSTPIKLHNRLTIRNLSQFTPPPSEGDVLSEPLHSNPKKSNPCINGPGTCAQCKADPKSTLFCKSLAASRATSAAAIATSLGCCGGGNSRGGCCQSHEMNTPSSSTSSTQRQPISLSCADTYTALSRHPNFSRATDDLNTWLPRLHTLPTPRCPRVIVVDRSLLPPLPSVHPSRCHCEKFGLLWRWQLACGCCQSHEMNTPSSSTSSTQRQPISLSCADTYTALSRHPNFSRATDDLNTWLPRLHTLPTPRDPPLTDYGNRPAMEVEAASVMGVLKYFDRRFAD</sequence>
<dbReference type="InterPro" id="IPR046347">
    <property type="entry name" value="bZIP_sf"/>
</dbReference>
<evidence type="ECO:0000256" key="4">
    <source>
        <dbReference type="SAM" id="MobiDB-lite"/>
    </source>
</evidence>
<dbReference type="AlphaFoldDB" id="C6HEH6"/>
<dbReference type="HOGENOM" id="CLU_014054_0_0_1"/>
<dbReference type="InterPro" id="IPR050936">
    <property type="entry name" value="AP-1-like"/>
</dbReference>
<evidence type="ECO:0000256" key="1">
    <source>
        <dbReference type="ARBA" id="ARBA00004123"/>
    </source>
</evidence>
<dbReference type="SUPFAM" id="SSF57959">
    <property type="entry name" value="Leucine zipper domain"/>
    <property type="match status" value="1"/>
</dbReference>
<dbReference type="Proteomes" id="UP000002624">
    <property type="component" value="Unassembled WGS sequence"/>
</dbReference>
<gene>
    <name evidence="6" type="ORF">HCDG_04843</name>
</gene>
<dbReference type="PANTHER" id="PTHR40621:SF7">
    <property type="entry name" value="BZIP DOMAIN-CONTAINING PROTEIN"/>
    <property type="match status" value="1"/>
</dbReference>
<feature type="region of interest" description="Disordered" evidence="4">
    <location>
        <begin position="196"/>
        <end position="233"/>
    </location>
</feature>
<evidence type="ECO:0000259" key="5">
    <source>
        <dbReference type="PROSITE" id="PS50217"/>
    </source>
</evidence>
<dbReference type="STRING" id="544712.C6HEH6"/>
<organism evidence="6 7">
    <name type="scientific">Ajellomyces capsulatus (strain H143)</name>
    <name type="common">Darling's disease fungus</name>
    <name type="synonym">Histoplasma capsulatum</name>
    <dbReference type="NCBI Taxonomy" id="544712"/>
    <lineage>
        <taxon>Eukaryota</taxon>
        <taxon>Fungi</taxon>
        <taxon>Dikarya</taxon>
        <taxon>Ascomycota</taxon>
        <taxon>Pezizomycotina</taxon>
        <taxon>Eurotiomycetes</taxon>
        <taxon>Eurotiomycetidae</taxon>
        <taxon>Onygenales</taxon>
        <taxon>Ajellomycetaceae</taxon>
        <taxon>Histoplasma</taxon>
    </lineage>
</organism>
<keyword evidence="3" id="KW-0175">Coiled coil</keyword>
<dbReference type="Pfam" id="PF10297">
    <property type="entry name" value="Hap4_Hap_bind"/>
    <property type="match status" value="1"/>
</dbReference>
<feature type="domain" description="BZIP" evidence="5">
    <location>
        <begin position="68"/>
        <end position="109"/>
    </location>
</feature>
<dbReference type="EMBL" id="GG692424">
    <property type="protein sequence ID" value="EER41197.1"/>
    <property type="molecule type" value="Genomic_DNA"/>
</dbReference>
<dbReference type="SMART" id="SM00338">
    <property type="entry name" value="BRLZ"/>
    <property type="match status" value="1"/>
</dbReference>
<dbReference type="GO" id="GO:0001228">
    <property type="term" value="F:DNA-binding transcription activator activity, RNA polymerase II-specific"/>
    <property type="evidence" value="ECO:0007669"/>
    <property type="project" value="TreeGrafter"/>
</dbReference>
<evidence type="ECO:0000313" key="6">
    <source>
        <dbReference type="EMBL" id="EER41197.1"/>
    </source>
</evidence>
<keyword evidence="2" id="KW-0539">Nucleus</keyword>
<name>C6HEH6_AJECH</name>
<dbReference type="PANTHER" id="PTHR40621">
    <property type="entry name" value="TRANSCRIPTION FACTOR KAPC-RELATED"/>
    <property type="match status" value="1"/>
</dbReference>
<dbReference type="PROSITE" id="PS50217">
    <property type="entry name" value="BZIP"/>
    <property type="match status" value="1"/>
</dbReference>
<dbReference type="GO" id="GO:0090575">
    <property type="term" value="C:RNA polymerase II transcription regulator complex"/>
    <property type="evidence" value="ECO:0007669"/>
    <property type="project" value="TreeGrafter"/>
</dbReference>
<evidence type="ECO:0000256" key="2">
    <source>
        <dbReference type="ARBA" id="ARBA00023242"/>
    </source>
</evidence>
<protein>
    <submittedName>
        <fullName evidence="6">BZIP transcription factor</fullName>
    </submittedName>
</protein>
<reference evidence="7" key="1">
    <citation type="submission" date="2009-05" db="EMBL/GenBank/DDBJ databases">
        <title>The genome sequence of Ajellomyces capsulatus strain H143.</title>
        <authorList>
            <person name="Champion M."/>
            <person name="Cuomo C.A."/>
            <person name="Ma L.-J."/>
            <person name="Henn M.R."/>
            <person name="Sil A."/>
            <person name="Goldman B."/>
            <person name="Young S.K."/>
            <person name="Kodira C.D."/>
            <person name="Zeng Q."/>
            <person name="Koehrsen M."/>
            <person name="Alvarado L."/>
            <person name="Berlin A.M."/>
            <person name="Borenstein D."/>
            <person name="Chen Z."/>
            <person name="Engels R."/>
            <person name="Freedman E."/>
            <person name="Gellesch M."/>
            <person name="Goldberg J."/>
            <person name="Griggs A."/>
            <person name="Gujja S."/>
            <person name="Heiman D.I."/>
            <person name="Hepburn T.A."/>
            <person name="Howarth C."/>
            <person name="Jen D."/>
            <person name="Larson L."/>
            <person name="Lewis B."/>
            <person name="Mehta T."/>
            <person name="Park D."/>
            <person name="Pearson M."/>
            <person name="Roberts A."/>
            <person name="Saif S."/>
            <person name="Shea T.D."/>
            <person name="Shenoy N."/>
            <person name="Sisk P."/>
            <person name="Stolte C."/>
            <person name="Sykes S."/>
            <person name="Walk T."/>
            <person name="White J."/>
            <person name="Yandava C."/>
            <person name="Klein B."/>
            <person name="McEwen J.G."/>
            <person name="Puccia R."/>
            <person name="Goldman G.H."/>
            <person name="Felipe M.S."/>
            <person name="Nino-Vega G."/>
            <person name="San-Blas G."/>
            <person name="Taylor J.W."/>
            <person name="Mendoza L."/>
            <person name="Galagan J.E."/>
            <person name="Nusbaum C."/>
            <person name="Birren B.W."/>
        </authorList>
    </citation>
    <scope>NUCLEOTIDE SEQUENCE [LARGE SCALE GENOMIC DNA]</scope>
    <source>
        <strain evidence="7">H143</strain>
    </source>
</reference>